<dbReference type="RefSeq" id="WP_005368515.1">
    <property type="nucleotide sequence ID" value="NZ_JAKJTG010000010.1"/>
</dbReference>
<evidence type="ECO:0000313" key="1">
    <source>
        <dbReference type="EMBL" id="PSX11887.1"/>
    </source>
</evidence>
<gene>
    <name evidence="1" type="ORF">C0W27_05430</name>
</gene>
<comment type="caution">
    <text evidence="1">The sequence shown here is derived from an EMBL/GenBank/DDBJ whole genome shotgun (WGS) entry which is preliminary data.</text>
</comment>
<reference evidence="1 2" key="1">
    <citation type="submission" date="2018-01" db="EMBL/GenBank/DDBJ databases">
        <title>Whole genome sequencing of Histamine producing bacteria.</title>
        <authorList>
            <person name="Butler K."/>
        </authorList>
    </citation>
    <scope>NUCLEOTIDE SEQUENCE [LARGE SCALE GENOMIC DNA]</scope>
    <source>
        <strain evidence="1 2">A6-1</strain>
    </source>
</reference>
<accession>A0ABX5H7G9</accession>
<evidence type="ECO:0000313" key="2">
    <source>
        <dbReference type="Proteomes" id="UP000240989"/>
    </source>
</evidence>
<dbReference type="Proteomes" id="UP000240989">
    <property type="component" value="Unassembled WGS sequence"/>
</dbReference>
<keyword evidence="2" id="KW-1185">Reference proteome</keyword>
<organism evidence="1 2">
    <name type="scientific">Photobacterium angustum</name>
    <dbReference type="NCBI Taxonomy" id="661"/>
    <lineage>
        <taxon>Bacteria</taxon>
        <taxon>Pseudomonadati</taxon>
        <taxon>Pseudomonadota</taxon>
        <taxon>Gammaproteobacteria</taxon>
        <taxon>Vibrionales</taxon>
        <taxon>Vibrionaceae</taxon>
        <taxon>Photobacterium</taxon>
    </lineage>
</organism>
<protein>
    <submittedName>
        <fullName evidence="1">Uncharacterized protein</fullName>
    </submittedName>
</protein>
<proteinExistence type="predicted"/>
<name>A0ABX5H7G9_PHOAN</name>
<dbReference type="EMBL" id="PYOU01000003">
    <property type="protein sequence ID" value="PSX11887.1"/>
    <property type="molecule type" value="Genomic_DNA"/>
</dbReference>
<sequence>MEDENKIKALTVKQRLLLAQQGRFIDILSTDPDRRVRAAATEYDLDILIDDDAAFDALMKLD</sequence>